<accession>A0A8A7K7R9</accession>
<proteinExistence type="predicted"/>
<protein>
    <recommendedName>
        <fullName evidence="3">AB hydrolase-1 domain-containing protein</fullName>
    </recommendedName>
</protein>
<sequence>MGGLVALNVARKRSEIKNIILLESYLNTPSPFFRNIVMDNTSDEIKGKILNMLNNEKNNYSEVLKNKLRDLNMISSLKDINCKVNLIYGNRGINNKNKIISELDLPDDLISRQNINIISDSCHFPMVENPEETKIILKKLIT</sequence>
<evidence type="ECO:0008006" key="3">
    <source>
        <dbReference type="Google" id="ProtNLM"/>
    </source>
</evidence>
<dbReference type="Proteomes" id="UP000665020">
    <property type="component" value="Chromosome"/>
</dbReference>
<reference evidence="1" key="1">
    <citation type="submission" date="2019-12" db="EMBL/GenBank/DDBJ databases">
        <authorList>
            <person name="zhang j."/>
            <person name="sun C.M."/>
        </authorList>
    </citation>
    <scope>NUCLEOTIDE SEQUENCE</scope>
    <source>
        <strain evidence="1">NS-1</strain>
    </source>
</reference>
<dbReference type="RefSeq" id="WP_230869435.1">
    <property type="nucleotide sequence ID" value="NZ_CP046640.1"/>
</dbReference>
<name>A0A8A7K7R9_9FIRM</name>
<dbReference type="Gene3D" id="3.40.50.1820">
    <property type="entry name" value="alpha/beta hydrolase"/>
    <property type="match status" value="1"/>
</dbReference>
<keyword evidence="2" id="KW-1185">Reference proteome</keyword>
<organism evidence="1 2">
    <name type="scientific">Iocasia fonsfrigidae</name>
    <dbReference type="NCBI Taxonomy" id="2682810"/>
    <lineage>
        <taxon>Bacteria</taxon>
        <taxon>Bacillati</taxon>
        <taxon>Bacillota</taxon>
        <taxon>Clostridia</taxon>
        <taxon>Halanaerobiales</taxon>
        <taxon>Halanaerobiaceae</taxon>
        <taxon>Iocasia</taxon>
    </lineage>
</organism>
<gene>
    <name evidence="1" type="ORF">GM661_07445</name>
</gene>
<dbReference type="AlphaFoldDB" id="A0A8A7K7R9"/>
<evidence type="ECO:0000313" key="2">
    <source>
        <dbReference type="Proteomes" id="UP000665020"/>
    </source>
</evidence>
<dbReference type="InterPro" id="IPR029058">
    <property type="entry name" value="AB_hydrolase_fold"/>
</dbReference>
<dbReference type="KEGG" id="ifn:GM661_07445"/>
<evidence type="ECO:0000313" key="1">
    <source>
        <dbReference type="EMBL" id="QTL97833.1"/>
    </source>
</evidence>
<dbReference type="EMBL" id="CP046640">
    <property type="protein sequence ID" value="QTL97833.1"/>
    <property type="molecule type" value="Genomic_DNA"/>
</dbReference>
<dbReference type="SUPFAM" id="SSF53474">
    <property type="entry name" value="alpha/beta-Hydrolases"/>
    <property type="match status" value="1"/>
</dbReference>